<gene>
    <name evidence="1" type="ORF">DERYTH_LOCUS1500</name>
</gene>
<comment type="caution">
    <text evidence="1">The sequence shown here is derived from an EMBL/GenBank/DDBJ whole genome shotgun (WGS) entry which is preliminary data.</text>
</comment>
<dbReference type="Proteomes" id="UP000789405">
    <property type="component" value="Unassembled WGS sequence"/>
</dbReference>
<evidence type="ECO:0000313" key="1">
    <source>
        <dbReference type="EMBL" id="CAG8471895.1"/>
    </source>
</evidence>
<proteinExistence type="predicted"/>
<sequence length="642" mass="73809">MILPVSASPSLPPSYPKLYLKASKKLLQPQFLLLIFAKKKMRMTKEMPTTFQFRNAMHSNEQSTTMKLDEARSSSREIWENAINTLLTALENILLDNNGMSIKLGSSEADQRVKRLSASEPMMLEEFEGSFGSLSPLKRKRDDDNQRKYKCQKISKSLSSRLARSLSFSEDETNDDDDGLSNTFASLNTHEITRSSFSFSSLPQRNIKSFTSRLFDSKRAKKLVNNSLDMDMMIDNNSSEFVDSDTKLVHEPARIQSLRRILSNPDDNCCNWNITMADWIELQAQKRNMSLQEFQSRFQERICDIESTLTILHNSIPQAFDDIMSLIDRLLSNAEWLRCDYCKPFIQIFPQWQILGKNVENIVQYVEIVEDMKATANSEYPQNKDIGCNLQRVLEVLEFKKSLYGEVLQQSGLSWKALGFPVEDNWFHAMRQWLFGLAFNCSAIMINEMNKYGHTNADDIRTTKIMENIMSCIKITSYTVELIGSPNSELILSSLVLATSYVNLSLSQIDKMESKVRCVEVRMMHICNNINHILHQLIIVQDKYGQDITFTIDNEEYQQNLKNVENFATALVEVGLRLCEHITKPKTNTVTSPVNFNYIYLDFVMKFINRALEYSGIEEAVEIRMRPLLASLKNMEDSLSSV</sequence>
<protein>
    <submittedName>
        <fullName evidence="1">10032_t:CDS:1</fullName>
    </submittedName>
</protein>
<accession>A0A9N8W5Q8</accession>
<dbReference type="EMBL" id="CAJVPY010000422">
    <property type="protein sequence ID" value="CAG8471895.1"/>
    <property type="molecule type" value="Genomic_DNA"/>
</dbReference>
<organism evidence="1 2">
    <name type="scientific">Dentiscutata erythropus</name>
    <dbReference type="NCBI Taxonomy" id="1348616"/>
    <lineage>
        <taxon>Eukaryota</taxon>
        <taxon>Fungi</taxon>
        <taxon>Fungi incertae sedis</taxon>
        <taxon>Mucoromycota</taxon>
        <taxon>Glomeromycotina</taxon>
        <taxon>Glomeromycetes</taxon>
        <taxon>Diversisporales</taxon>
        <taxon>Gigasporaceae</taxon>
        <taxon>Dentiscutata</taxon>
    </lineage>
</organism>
<reference evidence="1" key="1">
    <citation type="submission" date="2021-06" db="EMBL/GenBank/DDBJ databases">
        <authorList>
            <person name="Kallberg Y."/>
            <person name="Tangrot J."/>
            <person name="Rosling A."/>
        </authorList>
    </citation>
    <scope>NUCLEOTIDE SEQUENCE</scope>
    <source>
        <strain evidence="1">MA453B</strain>
    </source>
</reference>
<dbReference type="OrthoDB" id="2162799at2759"/>
<dbReference type="AlphaFoldDB" id="A0A9N8W5Q8"/>
<evidence type="ECO:0000313" key="2">
    <source>
        <dbReference type="Proteomes" id="UP000789405"/>
    </source>
</evidence>
<name>A0A9N8W5Q8_9GLOM</name>
<keyword evidence="2" id="KW-1185">Reference proteome</keyword>